<proteinExistence type="predicted"/>
<protein>
    <submittedName>
        <fullName evidence="2">Uncharacterized protein</fullName>
    </submittedName>
</protein>
<comment type="caution">
    <text evidence="2">The sequence shown here is derived from an EMBL/GenBank/DDBJ whole genome shotgun (WGS) entry which is preliminary data.</text>
</comment>
<dbReference type="EMBL" id="SGXG01000001">
    <property type="protein sequence ID" value="RZS97171.1"/>
    <property type="molecule type" value="Genomic_DNA"/>
</dbReference>
<evidence type="ECO:0000313" key="2">
    <source>
        <dbReference type="EMBL" id="RZS97171.1"/>
    </source>
</evidence>
<evidence type="ECO:0000256" key="1">
    <source>
        <dbReference type="SAM" id="MobiDB-lite"/>
    </source>
</evidence>
<gene>
    <name evidence="2" type="ORF">BC751_2769</name>
</gene>
<sequence length="85" mass="9576">MLSVKSSGFRVSGRGTPRNHAKTDKKQICMGIENSTFATALFIDQPERKIMEKKSFRMDLRPARNHGVVPREGTTKKLDLTLDTV</sequence>
<feature type="region of interest" description="Disordered" evidence="1">
    <location>
        <begin position="1"/>
        <end position="25"/>
    </location>
</feature>
<dbReference type="Proteomes" id="UP000292209">
    <property type="component" value="Unassembled WGS sequence"/>
</dbReference>
<name>A0A4Q7PAE5_9BACT</name>
<evidence type="ECO:0000313" key="3">
    <source>
        <dbReference type="Proteomes" id="UP000292209"/>
    </source>
</evidence>
<reference evidence="2 3" key="1">
    <citation type="submission" date="2019-02" db="EMBL/GenBank/DDBJ databases">
        <title>Genomic Encyclopedia of Archaeal and Bacterial Type Strains, Phase II (KMG-II): from individual species to whole genera.</title>
        <authorList>
            <person name="Goeker M."/>
        </authorList>
    </citation>
    <scope>NUCLEOTIDE SEQUENCE [LARGE SCALE GENOMIC DNA]</scope>
    <source>
        <strain evidence="2 3">DSM 21411</strain>
    </source>
</reference>
<dbReference type="AlphaFoldDB" id="A0A4Q7PAE5"/>
<organism evidence="2 3">
    <name type="scientific">Cecembia calidifontis</name>
    <dbReference type="NCBI Taxonomy" id="1187080"/>
    <lineage>
        <taxon>Bacteria</taxon>
        <taxon>Pseudomonadati</taxon>
        <taxon>Bacteroidota</taxon>
        <taxon>Cytophagia</taxon>
        <taxon>Cytophagales</taxon>
        <taxon>Cyclobacteriaceae</taxon>
        <taxon>Cecembia</taxon>
    </lineage>
</organism>
<keyword evidence="3" id="KW-1185">Reference proteome</keyword>
<accession>A0A4Q7PAE5</accession>